<feature type="region of interest" description="Disordered" evidence="1">
    <location>
        <begin position="304"/>
        <end position="349"/>
    </location>
</feature>
<feature type="transmembrane region" description="Helical" evidence="2">
    <location>
        <begin position="2872"/>
        <end position="2891"/>
    </location>
</feature>
<organism evidence="3 4">
    <name type="scientific">Cymbomonas tetramitiformis</name>
    <dbReference type="NCBI Taxonomy" id="36881"/>
    <lineage>
        <taxon>Eukaryota</taxon>
        <taxon>Viridiplantae</taxon>
        <taxon>Chlorophyta</taxon>
        <taxon>Pyramimonadophyceae</taxon>
        <taxon>Pyramimonadales</taxon>
        <taxon>Pyramimonadaceae</taxon>
        <taxon>Cymbomonas</taxon>
    </lineage>
</organism>
<feature type="compositionally biased region" description="Pro residues" evidence="1">
    <location>
        <begin position="1263"/>
        <end position="1280"/>
    </location>
</feature>
<evidence type="ECO:0000256" key="1">
    <source>
        <dbReference type="SAM" id="MobiDB-lite"/>
    </source>
</evidence>
<feature type="region of interest" description="Disordered" evidence="1">
    <location>
        <begin position="475"/>
        <end position="782"/>
    </location>
</feature>
<feature type="compositionally biased region" description="Pro residues" evidence="1">
    <location>
        <begin position="632"/>
        <end position="652"/>
    </location>
</feature>
<feature type="transmembrane region" description="Helical" evidence="2">
    <location>
        <begin position="2777"/>
        <end position="2795"/>
    </location>
</feature>
<name>A0AAE0G620_9CHLO</name>
<feature type="non-terminal residue" evidence="3">
    <location>
        <position position="1"/>
    </location>
</feature>
<feature type="compositionally biased region" description="Basic residues" evidence="1">
    <location>
        <begin position="1206"/>
        <end position="1217"/>
    </location>
</feature>
<feature type="compositionally biased region" description="Basic residues" evidence="1">
    <location>
        <begin position="757"/>
        <end position="773"/>
    </location>
</feature>
<dbReference type="PANTHER" id="PTHR24216">
    <property type="entry name" value="PAXILLIN-RELATED"/>
    <property type="match status" value="1"/>
</dbReference>
<evidence type="ECO:0000313" key="4">
    <source>
        <dbReference type="Proteomes" id="UP001190700"/>
    </source>
</evidence>
<feature type="region of interest" description="Disordered" evidence="1">
    <location>
        <begin position="2221"/>
        <end position="2241"/>
    </location>
</feature>
<proteinExistence type="predicted"/>
<dbReference type="PANTHER" id="PTHR24216:SF65">
    <property type="entry name" value="PAXILLIN-LIKE PROTEIN 1"/>
    <property type="match status" value="1"/>
</dbReference>
<protein>
    <submittedName>
        <fullName evidence="3">Uncharacterized protein</fullName>
    </submittedName>
</protein>
<feature type="region of interest" description="Disordered" evidence="1">
    <location>
        <begin position="1715"/>
        <end position="1747"/>
    </location>
</feature>
<feature type="transmembrane region" description="Helical" evidence="2">
    <location>
        <begin position="2912"/>
        <end position="2933"/>
    </location>
</feature>
<keyword evidence="2" id="KW-1133">Transmembrane helix</keyword>
<reference evidence="3 4" key="1">
    <citation type="journal article" date="2015" name="Genome Biol. Evol.">
        <title>Comparative Genomics of a Bacterivorous Green Alga Reveals Evolutionary Causalities and Consequences of Phago-Mixotrophic Mode of Nutrition.</title>
        <authorList>
            <person name="Burns J.A."/>
            <person name="Paasch A."/>
            <person name="Narechania A."/>
            <person name="Kim E."/>
        </authorList>
    </citation>
    <scope>NUCLEOTIDE SEQUENCE [LARGE SCALE GENOMIC DNA]</scope>
    <source>
        <strain evidence="3 4">PLY_AMNH</strain>
    </source>
</reference>
<feature type="region of interest" description="Disordered" evidence="1">
    <location>
        <begin position="1172"/>
        <end position="1280"/>
    </location>
</feature>
<sequence>VVMVDGGWVGDGDVDGTCDGDGDGWWDGDGDGICIWAPKPDLLQNCEAVLRAAEDRLGMLISHRENVKALAVQLLLVFFFLLVMHWQSVLEADFDLYTSHHAVLHPADAEFLPWLKTQVLQVWTDPICGNGKCEAPYEFPSYGTFGCRQDCGRETQLRSVAIQIKADFTAYSRNKHVTVQMQELASWNLCHTRPQLPHLTLCWDSRDHRFTTAKVNLILTYQLPSANWYIRLSKDHASLVTGTVLDYSNPNDMLRVPTSPAWATSCHADAEAAKKRRVLLQHRLQELKLRRSALALAGADKWDDGVGSQQHHAHHATEGPRLKQGCSTGRGKVPAEGAPRAEENASLADHRLPGSAWVNATLADGGRRLQQTSSHSGCTNDYSTVTGTGWTCVWVGSTCDIAGSGITNVWTQNSRRGDKDKEQCAEDAMYYYPTTAAIEYYWTSDICYAYTSGTYDTTSGTSYACVITWAPSAAPTTSPTTSLSPTTVTPTTSAPTTVSPTASPTSSPSTSPATSSPTKSPTTSPTTSSPTATPSVSPTKAPSLTPPHHLAPHLPKPTATIPTTTTKPTTSIPTTLQAHHHYPHHHPQAHRHHPHHHPKPTATIPTTPKPTATIPTSPKPTTTLGLTSTPKPTSPPSPPPPPPQAHHLPSPPSTLTTPTAKPPPPFSTSTPMSSSSPSPPPYPGAHHLSLSTSTPMPSSSKSAPTPGSPPPCPPPPPPSPLELPPPPSPPPPPTPPPPSSATKLPHHRATAITPPSPHHHHLPSSTLQHRHHLPFPLPATPKSLHPLPTPSLVHPMTEAAEVLGVYWTGAANTTCVRATWLLNLTSLSLRTTSGPSTLQWVYIMDCPSPCSIDLCGFEIILHDVSCTPTLDASSNYTSLQVDYTNWLVAAAAGYGFSVGVRIISVEAVGGELTVTSMVFFPVDQRSAASTFSDALLTSGTSGIPSTWSISANCTASSLEVVYAIAHGEVASPPPPPPIPSAVCGCTDCASLFFAEVPPLCHDGIEAYCADPAWPADPGCATFDNRTHVSSHFSASVGGTITDGTPTLNGCPVVLTVPAGVLDSPGATLSISALRDEEMTASPEPALYGSRLSHLLALKPHGINFAAPVTVEIPYWTNASSGAVHLLRTSSSLNASLSNVNFTTRTCDSPNVAYLMTAVTSFSVLMIHSLHASPPPPPSLPPPPCSPLPSPPVNPLADIPPLPLPLHPHHHQAHHHLRALLPPSPSPPPQPYPPSHWPSPPPCPPSPPSPRHTIPTASLCATLPPSPPFAPPAPPLPPQPPLPPLGATIAYTVVSEVAFSDLDMNQFEDGAFSEAFHSQFEAQIAAAAGVDTEAVIVTGIVAASIVITSEVIFPSGLEVAAVAHFEKALMDDPGGIFTDPDFMAYGEVSTEQVSLTQNLVLVSDLGADTGSATWAVADVTPPEITVFGGTSLTVPQVPDAYVELGATGFDQQDGCLVVEIEGASELDTLVATGDGPAHKVVYSAVDAAGNSRTVTRLVTVASSCKPPSFPCPQLEGVVCATCLPDVPCLCLSPITIGSDNTVDSDGTVAARAPGGFVPHVDTRDPSLSMRGDGQLGQTPDGTTVMYDYLEVGWPYEDGGATAWDATEGNVTAHVSRFGVAAISSSTVTPEDQPWVVTYGAADSAGNLAKEVERRVVVVDSCPGERLCGDAVTCSVAGLCRQEPPQPSARAQPPLLTLVGPAEVGLPEGSTFPRPSAEGITGSGLILSPSHPSTSTERQDKRANAGVEAADPVEGDLGELVLACGKSWRKYGVSACGVVAGSPPGSYSIHFTVTNSAGMQAAATRVVIVQPQCDAREALCYNQRTCSVQGICVSDLDYGLARFLTFAGDADEGTEGTGEEDVAGVSATAPTMSLRSLGQVQGGHVSVPQGGAYELCTALQLAEADEAVLCEPGVDATDAAGLDLSDMVVVCPPAECFARGCPGHELRRKGLSHCVNTSSQVGTVYEVVFFVLDSSMPALNATAVRTVTITSPCSDGERLCGATCSAVPCNVLAELEGNEADLEPPPEISLRGPEVIRVLYGDTEEAARLRPCAVGEQLGDASCYAAAWDAMDGDISSRIRMELGAKCEGCADVVCGAATLLAGGCLPGQHKYLYRVTNRAGFDDAVQITVYVAEAGTVTSVVNLAAEGSSAQAEQTMALFDDPASSESRAFRRGVANLLSDSLASAIQPEDVTIGVTWLVNMSTGASGGGRVAVNFTVAIHTEPDESQTPRRRRLASKHEEDKLEGLMDRASNTLRMEAVPGGALETSLVAAATAEGATKLPTAVEGFLEESWTQGRVTARVDEEGFTRGLGFALVEETRALVRKQESMEAEMEALEAEVAGSGGEPQAWRLGLLETWVKGLEEEVEHVESLTDSVLLAQSLAEVQVGQVGAVAAALTAAQTDVEGETRALTEHLRATLLSPGSDGEGEVCIRPGASAAAFEERFEFVVPGEASTTEDLGAIRRRRLQRATPGGKVYPRRFEDWGEVVSEALPTKKSHLRENDYQEYADWSLDAVAGRAPFGVSEKVGGELKHYVARDNRLLGGLVMGIQRAEDAECTGKYRQLAPRTCPVGEHLYDWYGRDPVFNGVSELFRPDLQDDITRFYNTSQGSEEVFHKGSLRLPHAFTPRPMRSQESAYVMALDSRLGAFRAQQLYTLLADGDALDEHATKVTAQALTYNSHLNMLTNAYIIWRRNAAGSWEDTFYTYSVPVVNWGSSVFTSLLPGVFLLWMLISARMAYVEVIRLADACAEGDLTTSRYETLFQLRLHNFCTHMMHIKNILRIIAASTQLIAVVMYFHQLYLLHVLDLDAGFRIYDDLYAAARFLLPAKKAPGASLGLSEAELGTRWGLEDDPSGWDEMDSMLLTANVIAAANRIYWNMQVLIIVLMQIAILVHMHFHLGLGMVARTLGFSANEILHWMASFVVIAGFYVPLGAIFYPYSHWFAGGNSVRYVLELAIVGEYHSVRKSQRAMYESDSEKLLKELIFIPSIFWLVYIILNNAMLAIMANGLAAFKHSTQDTSSNNAIQEILQELQYQISRRARNWPSMHSFRKALHVWTRLLEMRALMQGPHVRRGRALGQISRNRRDPGNSSRMQTRVRRGSVATELVDEVMQDMLLENEGSSEAPRHRVSLNRACLKGLNKVQKESRSVYLDSRPMGSIELRRLLLLRFEAHKVADLEQSANHATDIAIHAVEHDELLEMECRARTRQKLLASGKIQSPIFHTALIHLPKGFFLHTAEEVKAKRRAKKLLRQMQSRQKVKACLDHLELGHRKIQRHQEVFEENVASAMLWRDHDHLDIPGISFGGT</sequence>
<dbReference type="Gene3D" id="2.60.40.10">
    <property type="entry name" value="Immunoglobulins"/>
    <property type="match status" value="2"/>
</dbReference>
<accession>A0AAE0G620</accession>
<feature type="region of interest" description="Disordered" evidence="1">
    <location>
        <begin position="1551"/>
        <end position="1575"/>
    </location>
</feature>
<evidence type="ECO:0000313" key="3">
    <source>
        <dbReference type="EMBL" id="KAK3271973.1"/>
    </source>
</evidence>
<feature type="compositionally biased region" description="Basic residues" evidence="1">
    <location>
        <begin position="578"/>
        <end position="599"/>
    </location>
</feature>
<keyword evidence="2" id="KW-0472">Membrane</keyword>
<dbReference type="InterPro" id="IPR013783">
    <property type="entry name" value="Ig-like_fold"/>
</dbReference>
<feature type="compositionally biased region" description="Low complexity" evidence="1">
    <location>
        <begin position="475"/>
        <end position="577"/>
    </location>
</feature>
<feature type="compositionally biased region" description="Low complexity" evidence="1">
    <location>
        <begin position="667"/>
        <end position="676"/>
    </location>
</feature>
<evidence type="ECO:0000256" key="2">
    <source>
        <dbReference type="SAM" id="Phobius"/>
    </source>
</evidence>
<feature type="compositionally biased region" description="Basic and acidic residues" evidence="1">
    <location>
        <begin position="339"/>
        <end position="349"/>
    </location>
</feature>
<keyword evidence="2" id="KW-0812">Transmembrane</keyword>
<feature type="compositionally biased region" description="Pro residues" evidence="1">
    <location>
        <begin position="1172"/>
        <end position="1205"/>
    </location>
</feature>
<keyword evidence="4" id="KW-1185">Reference proteome</keyword>
<feature type="transmembrane region" description="Helical" evidence="2">
    <location>
        <begin position="2711"/>
        <end position="2730"/>
    </location>
</feature>
<comment type="caution">
    <text evidence="3">The sequence shown here is derived from an EMBL/GenBank/DDBJ whole genome shotgun (WGS) entry which is preliminary data.</text>
</comment>
<gene>
    <name evidence="3" type="ORF">CYMTET_19705</name>
</gene>
<feature type="compositionally biased region" description="Pro residues" evidence="1">
    <location>
        <begin position="706"/>
        <end position="739"/>
    </location>
</feature>
<feature type="compositionally biased region" description="Pro residues" evidence="1">
    <location>
        <begin position="1221"/>
        <end position="1249"/>
    </location>
</feature>
<feature type="transmembrane region" description="Helical" evidence="2">
    <location>
        <begin position="2980"/>
        <end position="3003"/>
    </location>
</feature>
<dbReference type="EMBL" id="LGRX02009241">
    <property type="protein sequence ID" value="KAK3271973.1"/>
    <property type="molecule type" value="Genomic_DNA"/>
</dbReference>
<dbReference type="Proteomes" id="UP001190700">
    <property type="component" value="Unassembled WGS sequence"/>
</dbReference>
<feature type="compositionally biased region" description="Low complexity" evidence="1">
    <location>
        <begin position="600"/>
        <end position="631"/>
    </location>
</feature>
<feature type="compositionally biased region" description="Low complexity" evidence="1">
    <location>
        <begin position="689"/>
        <end position="705"/>
    </location>
</feature>
<feature type="region of interest" description="Disordered" evidence="1">
    <location>
        <begin position="3073"/>
        <end position="3096"/>
    </location>
</feature>